<organism evidence="7 8">
    <name type="scientific">Massilia niabensis</name>
    <dbReference type="NCBI Taxonomy" id="544910"/>
    <lineage>
        <taxon>Bacteria</taxon>
        <taxon>Pseudomonadati</taxon>
        <taxon>Pseudomonadota</taxon>
        <taxon>Betaproteobacteria</taxon>
        <taxon>Burkholderiales</taxon>
        <taxon>Oxalobacteraceae</taxon>
        <taxon>Telluria group</taxon>
        <taxon>Massilia</taxon>
    </lineage>
</organism>
<dbReference type="Proteomes" id="UP001596050">
    <property type="component" value="Unassembled WGS sequence"/>
</dbReference>
<gene>
    <name evidence="7" type="ORF">ACFPN5_15025</name>
</gene>
<dbReference type="InterPro" id="IPR036909">
    <property type="entry name" value="Cyt_c-like_dom_sf"/>
</dbReference>
<dbReference type="SUPFAM" id="SSF46626">
    <property type="entry name" value="Cytochrome c"/>
    <property type="match status" value="1"/>
</dbReference>
<evidence type="ECO:0000313" key="8">
    <source>
        <dbReference type="Proteomes" id="UP001596050"/>
    </source>
</evidence>
<keyword evidence="2 4" id="KW-0479">Metal-binding</keyword>
<reference evidence="8" key="1">
    <citation type="journal article" date="2019" name="Int. J. Syst. Evol. Microbiol.">
        <title>The Global Catalogue of Microorganisms (GCM) 10K type strain sequencing project: providing services to taxonomists for standard genome sequencing and annotation.</title>
        <authorList>
            <consortium name="The Broad Institute Genomics Platform"/>
            <consortium name="The Broad Institute Genome Sequencing Center for Infectious Disease"/>
            <person name="Wu L."/>
            <person name="Ma J."/>
        </authorList>
    </citation>
    <scope>NUCLEOTIDE SEQUENCE [LARGE SCALE GENOMIC DNA]</scope>
    <source>
        <strain evidence="8">KACC 12649</strain>
    </source>
</reference>
<evidence type="ECO:0000259" key="6">
    <source>
        <dbReference type="PROSITE" id="PS51007"/>
    </source>
</evidence>
<name>A0ABW0L8C8_9BURK</name>
<comment type="caution">
    <text evidence="7">The sequence shown here is derived from an EMBL/GenBank/DDBJ whole genome shotgun (WGS) entry which is preliminary data.</text>
</comment>
<keyword evidence="5" id="KW-0732">Signal</keyword>
<dbReference type="InterPro" id="IPR009056">
    <property type="entry name" value="Cyt_c-like_dom"/>
</dbReference>
<feature type="domain" description="Cytochrome c" evidence="6">
    <location>
        <begin position="32"/>
        <end position="123"/>
    </location>
</feature>
<dbReference type="PROSITE" id="PS51007">
    <property type="entry name" value="CYTC"/>
    <property type="match status" value="1"/>
</dbReference>
<evidence type="ECO:0000256" key="4">
    <source>
        <dbReference type="PROSITE-ProRule" id="PRU00433"/>
    </source>
</evidence>
<keyword evidence="8" id="KW-1185">Reference proteome</keyword>
<proteinExistence type="predicted"/>
<accession>A0ABW0L8C8</accession>
<dbReference type="EMBL" id="JBHSMU010000015">
    <property type="protein sequence ID" value="MFC5461122.1"/>
    <property type="molecule type" value="Genomic_DNA"/>
</dbReference>
<evidence type="ECO:0000256" key="5">
    <source>
        <dbReference type="SAM" id="SignalP"/>
    </source>
</evidence>
<keyword evidence="3 4" id="KW-0408">Iron</keyword>
<feature type="chain" id="PRO_5047146664" evidence="5">
    <location>
        <begin position="22"/>
        <end position="124"/>
    </location>
</feature>
<evidence type="ECO:0000256" key="3">
    <source>
        <dbReference type="ARBA" id="ARBA00023004"/>
    </source>
</evidence>
<dbReference type="PROSITE" id="PS51257">
    <property type="entry name" value="PROKAR_LIPOPROTEIN"/>
    <property type="match status" value="1"/>
</dbReference>
<keyword evidence="1 4" id="KW-0349">Heme</keyword>
<sequence>MNARIVPVVLALALLAGCGKGAGGSAANGLQGNPERGRAALAQHACRACHMIPGVSGPETYVGRPLADLAERRFIAGGLPNNQANLVRWIRDPQSIDPNTAMPAMGVSERDALDMSAWLLRPEK</sequence>
<evidence type="ECO:0000313" key="7">
    <source>
        <dbReference type="EMBL" id="MFC5461122.1"/>
    </source>
</evidence>
<evidence type="ECO:0000256" key="2">
    <source>
        <dbReference type="ARBA" id="ARBA00022723"/>
    </source>
</evidence>
<feature type="signal peptide" evidence="5">
    <location>
        <begin position="1"/>
        <end position="21"/>
    </location>
</feature>
<evidence type="ECO:0000256" key="1">
    <source>
        <dbReference type="ARBA" id="ARBA00022617"/>
    </source>
</evidence>
<dbReference type="RefSeq" id="WP_379784563.1">
    <property type="nucleotide sequence ID" value="NZ_JBHSMU010000015.1"/>
</dbReference>
<protein>
    <submittedName>
        <fullName evidence="7">C-type cytochrome</fullName>
    </submittedName>
</protein>
<dbReference type="Gene3D" id="1.10.760.10">
    <property type="entry name" value="Cytochrome c-like domain"/>
    <property type="match status" value="1"/>
</dbReference>